<dbReference type="EMBL" id="JAUIRO010000005">
    <property type="protein sequence ID" value="KAK0712602.1"/>
    <property type="molecule type" value="Genomic_DNA"/>
</dbReference>
<sequence length="94" mass="10316">MSSARARILTGRTVKGPEGNDTPRSLLVPQLQHQAWRDAPSALKLDVSAPGTLDSLQFVEDSEHENELGPQEVEIEAKPWGLNFRDVLIALGRS</sequence>
<evidence type="ECO:0000313" key="3">
    <source>
        <dbReference type="Proteomes" id="UP001172101"/>
    </source>
</evidence>
<gene>
    <name evidence="2" type="ORF">B0T26DRAFT_650534</name>
</gene>
<evidence type="ECO:0008006" key="4">
    <source>
        <dbReference type="Google" id="ProtNLM"/>
    </source>
</evidence>
<protein>
    <recommendedName>
        <fullName evidence="4">Polyketide synthase</fullName>
    </recommendedName>
</protein>
<dbReference type="AlphaFoldDB" id="A0AA40AB21"/>
<organism evidence="2 3">
    <name type="scientific">Lasiosphaeria miniovina</name>
    <dbReference type="NCBI Taxonomy" id="1954250"/>
    <lineage>
        <taxon>Eukaryota</taxon>
        <taxon>Fungi</taxon>
        <taxon>Dikarya</taxon>
        <taxon>Ascomycota</taxon>
        <taxon>Pezizomycotina</taxon>
        <taxon>Sordariomycetes</taxon>
        <taxon>Sordariomycetidae</taxon>
        <taxon>Sordariales</taxon>
        <taxon>Lasiosphaeriaceae</taxon>
        <taxon>Lasiosphaeria</taxon>
    </lineage>
</organism>
<keyword evidence="3" id="KW-1185">Reference proteome</keyword>
<comment type="caution">
    <text evidence="2">The sequence shown here is derived from an EMBL/GenBank/DDBJ whole genome shotgun (WGS) entry which is preliminary data.</text>
</comment>
<feature type="region of interest" description="Disordered" evidence="1">
    <location>
        <begin position="1"/>
        <end position="22"/>
    </location>
</feature>
<dbReference type="Gene3D" id="3.90.180.10">
    <property type="entry name" value="Medium-chain alcohol dehydrogenases, catalytic domain"/>
    <property type="match status" value="1"/>
</dbReference>
<reference evidence="2" key="1">
    <citation type="submission" date="2023-06" db="EMBL/GenBank/DDBJ databases">
        <title>Genome-scale phylogeny and comparative genomics of the fungal order Sordariales.</title>
        <authorList>
            <consortium name="Lawrence Berkeley National Laboratory"/>
            <person name="Hensen N."/>
            <person name="Bonometti L."/>
            <person name="Westerberg I."/>
            <person name="Brannstrom I.O."/>
            <person name="Guillou S."/>
            <person name="Cros-Aarteil S."/>
            <person name="Calhoun S."/>
            <person name="Haridas S."/>
            <person name="Kuo A."/>
            <person name="Mondo S."/>
            <person name="Pangilinan J."/>
            <person name="Riley R."/>
            <person name="LaButti K."/>
            <person name="Andreopoulos B."/>
            <person name="Lipzen A."/>
            <person name="Chen C."/>
            <person name="Yanf M."/>
            <person name="Daum C."/>
            <person name="Ng V."/>
            <person name="Clum A."/>
            <person name="Steindorff A."/>
            <person name="Ohm R."/>
            <person name="Martin F."/>
            <person name="Silar P."/>
            <person name="Natvig D."/>
            <person name="Lalanne C."/>
            <person name="Gautier V."/>
            <person name="Ament-velasquez S.L."/>
            <person name="Kruys A."/>
            <person name="Hutchinson M.I."/>
            <person name="Powell A.J."/>
            <person name="Barry K."/>
            <person name="Miller A.N."/>
            <person name="Grigoriev I.V."/>
            <person name="Debuchy R."/>
            <person name="Gladieux P."/>
            <person name="Thoren M.H."/>
            <person name="Johannesson H."/>
        </authorList>
    </citation>
    <scope>NUCLEOTIDE SEQUENCE</scope>
    <source>
        <strain evidence="2">SMH2392-1A</strain>
    </source>
</reference>
<evidence type="ECO:0000313" key="2">
    <source>
        <dbReference type="EMBL" id="KAK0712602.1"/>
    </source>
</evidence>
<name>A0AA40AB21_9PEZI</name>
<dbReference type="Proteomes" id="UP001172101">
    <property type="component" value="Unassembled WGS sequence"/>
</dbReference>
<accession>A0AA40AB21</accession>
<proteinExistence type="predicted"/>
<dbReference type="GeneID" id="85321459"/>
<evidence type="ECO:0000256" key="1">
    <source>
        <dbReference type="SAM" id="MobiDB-lite"/>
    </source>
</evidence>
<dbReference type="RefSeq" id="XP_060293925.1">
    <property type="nucleotide sequence ID" value="XM_060438189.1"/>
</dbReference>